<dbReference type="PANTHER" id="PTHR44858">
    <property type="entry name" value="TETRATRICOPEPTIDE REPEAT PROTEIN 6"/>
    <property type="match status" value="1"/>
</dbReference>
<dbReference type="InterPro" id="IPR050498">
    <property type="entry name" value="Ycf3"/>
</dbReference>
<reference evidence="4" key="1">
    <citation type="journal article" date="2014" name="Int. J. Syst. Evol. Microbiol.">
        <title>Complete genome sequence of Corynebacterium casei LMG S-19264T (=DSM 44701T), isolated from a smear-ripened cheese.</title>
        <authorList>
            <consortium name="US DOE Joint Genome Institute (JGI-PGF)"/>
            <person name="Walter F."/>
            <person name="Albersmeier A."/>
            <person name="Kalinowski J."/>
            <person name="Ruckert C."/>
        </authorList>
    </citation>
    <scope>NUCLEOTIDE SEQUENCE</scope>
    <source>
        <strain evidence="4">JCM 4434</strain>
    </source>
</reference>
<protein>
    <recommendedName>
        <fullName evidence="6">Tetratricopeptide repeat protein</fullName>
    </recommendedName>
</protein>
<accession>A0A8H9HDD9</accession>
<dbReference type="InterPro" id="IPR011990">
    <property type="entry name" value="TPR-like_helical_dom_sf"/>
</dbReference>
<dbReference type="Gene3D" id="1.25.40.10">
    <property type="entry name" value="Tetratricopeptide repeat domain"/>
    <property type="match status" value="4"/>
</dbReference>
<dbReference type="PANTHER" id="PTHR44858:SF1">
    <property type="entry name" value="UDP-N-ACETYLGLUCOSAMINE--PEPTIDE N-ACETYLGLUCOSAMINYLTRANSFERASE SPINDLY-RELATED"/>
    <property type="match status" value="1"/>
</dbReference>
<sequence length="1440" mass="151928">MAQLAVLLIIVVALAGVAAVVLARRRTTLDAAGVAKALGAAAEQLAAGKAPQARRRYARLARQLAGGPEELRTQRGLALLGQAEATIPTGDQQATLALHREAFPLLTDPARQLPRWSLLRLAEERTQAPDGDLGPVLALLQATATGAEPGEEAETAARARQWLQQLCRDARPEQRDHATARALAALPGQDWPVLARAALLSATDRAAETEPLLAAAAPHGSGELWFRWGAQLFTLHRDEPAVAAFDEALRRGPGEPSPWGRGPALRTDSLLFRGLARQRLGDTDAAWADLAAAAGESPSDPRPRYALGRLALLLGADDQAREQFTAALTVRPSFAPARFGLALVHERAQRHSEAAADYRAGLGQAPDWRPARVRLGAALTAAGQAAEAEPILRAEADDQPDSRWGRIAAYHHGLALARTDDPAGALARWEALDDPELHDRQALARDRLARTLLTTDPAAARELWQRAAAEHPAAPGYRLALREAALREAAHLLITGRDHAEAREAAAAALALADTLPGALTHRQARLRAALALAGGSTDQVTTLLDAAGGLRDRYHLAAAALLAGRPVQTIALLGPLDPDPAGDPALARLRALLAERAGNWGAALDWYRHFLSAGTAAGGAGGAGAFGTGPVGSGGAGGAGAVGTGPVGTGPVQPAGSAHPAGDAPTQVVGRIPSQPAPASAAPASPAPAAPAGDCAACDRPATGACGGCGREACADHLHAPAGAASPRCIRCAGPALRAVLDCARRAGTAEQAEPVLAAWAEALGDSDAAAPVRLDLALLRAELGRLDEALADLPADAAAARAAVLVRRAGAALAAEQPGRAAGDLRQALTLAPGHPQAAGALVLLGEHEAHQHAAEGRHREAYRAYRELLLKDPAHPRLLHALGLAGYRFAAAAEAPDEQVWAWTVGCLVAALHREELWAETARITGRPAEPQRTAAARAALSERLREDLRALDRAAGRSGDEVTAWTLRLGMEAHAADAFAQEDVRITLPGCPARRLVVGPVLDGLLRAEPETAAWAEAFEEAVRTWRRPTGPDASAPVPALTRALALFGALGPQQYLHLQGRQAAAVAALDTVAEGDRDAAWEALLRAALVSQAREHHRNQDWREALECLTRARTVPGLVLPADTARIAAESGVRAARALLKSTVDDQAGAAELLEKAYALAPDDPEVRGDLGATYAQWARKINNEEKDYPRALELLAKSLELAPGDPTAKHFLQAALGNRAGQLSRVDASDEELTEAVGLWKQLIDLSDDPEHRHGMAFVLRQLARSAAFADDRARATGNMIQALLWDPDWEGDAGREADRRISVMLANHVIDNMRDEPFAAQADMLKKAMSYDDSTDIRRLMVSVWRGEAITHFEARRYAVAVGLLEEALALAASPADNTKLHGELAVVYSSWAVAQANARDYHLAQAAIERAVSHNPRDRELRALQQRIAKLN</sequence>
<dbReference type="SUPFAM" id="SSF48452">
    <property type="entry name" value="TPR-like"/>
    <property type="match status" value="4"/>
</dbReference>
<evidence type="ECO:0000313" key="5">
    <source>
        <dbReference type="Proteomes" id="UP000610124"/>
    </source>
</evidence>
<dbReference type="SMART" id="SM00028">
    <property type="entry name" value="TPR"/>
    <property type="match status" value="12"/>
</dbReference>
<evidence type="ECO:0008006" key="6">
    <source>
        <dbReference type="Google" id="ProtNLM"/>
    </source>
</evidence>
<comment type="caution">
    <text evidence="4">The sequence shown here is derived from an EMBL/GenBank/DDBJ whole genome shotgun (WGS) entry which is preliminary data.</text>
</comment>
<dbReference type="GeneID" id="97483262"/>
<keyword evidence="1" id="KW-0677">Repeat</keyword>
<feature type="region of interest" description="Disordered" evidence="3">
    <location>
        <begin position="636"/>
        <end position="694"/>
    </location>
</feature>
<evidence type="ECO:0000256" key="1">
    <source>
        <dbReference type="ARBA" id="ARBA00022737"/>
    </source>
</evidence>
<keyword evidence="2" id="KW-0802">TPR repeat</keyword>
<gene>
    <name evidence="4" type="ORF">GCM10010502_00560</name>
</gene>
<proteinExistence type="predicted"/>
<feature type="compositionally biased region" description="Gly residues" evidence="3">
    <location>
        <begin position="636"/>
        <end position="649"/>
    </location>
</feature>
<dbReference type="RefSeq" id="WP_030555489.1">
    <property type="nucleotide sequence ID" value="NZ_BMUB01000001.1"/>
</dbReference>
<dbReference type="EMBL" id="BMUB01000001">
    <property type="protein sequence ID" value="GGU54399.1"/>
    <property type="molecule type" value="Genomic_DNA"/>
</dbReference>
<evidence type="ECO:0000256" key="2">
    <source>
        <dbReference type="ARBA" id="ARBA00022803"/>
    </source>
</evidence>
<dbReference type="KEGG" id="kau:B6264_22590"/>
<evidence type="ECO:0000313" key="4">
    <source>
        <dbReference type="EMBL" id="GGU54399.1"/>
    </source>
</evidence>
<name>A0A8H9HDD9_KITAU</name>
<evidence type="ECO:0000256" key="3">
    <source>
        <dbReference type="SAM" id="MobiDB-lite"/>
    </source>
</evidence>
<organism evidence="4 5">
    <name type="scientific">Kitasatospora aureofaciens</name>
    <name type="common">Streptomyces aureofaciens</name>
    <dbReference type="NCBI Taxonomy" id="1894"/>
    <lineage>
        <taxon>Bacteria</taxon>
        <taxon>Bacillati</taxon>
        <taxon>Actinomycetota</taxon>
        <taxon>Actinomycetes</taxon>
        <taxon>Kitasatosporales</taxon>
        <taxon>Streptomycetaceae</taxon>
        <taxon>Kitasatospora</taxon>
    </lineage>
</organism>
<dbReference type="Proteomes" id="UP000610124">
    <property type="component" value="Unassembled WGS sequence"/>
</dbReference>
<reference evidence="4" key="2">
    <citation type="submission" date="2020-09" db="EMBL/GenBank/DDBJ databases">
        <authorList>
            <person name="Sun Q."/>
            <person name="Ohkuma M."/>
        </authorList>
    </citation>
    <scope>NUCLEOTIDE SEQUENCE</scope>
    <source>
        <strain evidence="4">JCM 4434</strain>
    </source>
</reference>
<dbReference type="InterPro" id="IPR019734">
    <property type="entry name" value="TPR_rpt"/>
</dbReference>